<organism evidence="3 4">
    <name type="scientific">Rickenella mellea</name>
    <dbReference type="NCBI Taxonomy" id="50990"/>
    <lineage>
        <taxon>Eukaryota</taxon>
        <taxon>Fungi</taxon>
        <taxon>Dikarya</taxon>
        <taxon>Basidiomycota</taxon>
        <taxon>Agaricomycotina</taxon>
        <taxon>Agaricomycetes</taxon>
        <taxon>Hymenochaetales</taxon>
        <taxon>Rickenellaceae</taxon>
        <taxon>Rickenella</taxon>
    </lineage>
</organism>
<protein>
    <submittedName>
        <fullName evidence="3">NAD-binding protein</fullName>
    </submittedName>
</protein>
<evidence type="ECO:0000313" key="3">
    <source>
        <dbReference type="EMBL" id="TDL25628.1"/>
    </source>
</evidence>
<dbReference type="Pfam" id="PF01370">
    <property type="entry name" value="Epimerase"/>
    <property type="match status" value="1"/>
</dbReference>
<feature type="chain" id="PRO_5021209531" evidence="1">
    <location>
        <begin position="20"/>
        <end position="296"/>
    </location>
</feature>
<dbReference type="OrthoDB" id="10000533at2759"/>
<feature type="signal peptide" evidence="1">
    <location>
        <begin position="1"/>
        <end position="19"/>
    </location>
</feature>
<feature type="domain" description="NAD-dependent epimerase/dehydratase" evidence="2">
    <location>
        <begin position="3"/>
        <end position="209"/>
    </location>
</feature>
<dbReference type="Gene3D" id="3.40.50.720">
    <property type="entry name" value="NAD(P)-binding Rossmann-like Domain"/>
    <property type="match status" value="1"/>
</dbReference>
<evidence type="ECO:0000313" key="4">
    <source>
        <dbReference type="Proteomes" id="UP000294933"/>
    </source>
</evidence>
<dbReference type="AlphaFoldDB" id="A0A4Y7QEK7"/>
<dbReference type="PANTHER" id="PTHR48079:SF3">
    <property type="entry name" value="NAD-DEPENDENT EPIMERASE_DEHYDRATASE DOMAIN-CONTAINING PROTEIN"/>
    <property type="match status" value="1"/>
</dbReference>
<gene>
    <name evidence="3" type="ORF">BD410DRAFT_765225</name>
</gene>
<keyword evidence="1" id="KW-0732">Signal</keyword>
<accession>A0A4Y7QEK7</accession>
<sequence>MKVLVLGATGFLGLPVAQAFVRSGHEVWGQTRSQSKAKLLASEEIIPLIADPSNGPAWAEAAAKADVVINCIGGDDIVALTQKVYQVVAEAAKKARGASLPKLTYICTSGAWVYGDDRTNLVSERSPLNNPAALVKWRPEEETRILKSTEFDGIIVRPAMLYGRSGSITHMLFAQAAKGKIEWGGHKRGRMASIHVDDAAELFLRVAEAAPICKGVIFDASNNQTESVEDILINIVEVSGASGYSFREPDNVFEQAVATTTLIRPSLGRALLGWAPKKAGFVDGMKTYYASWQAAQ</sequence>
<dbReference type="InterPro" id="IPR001509">
    <property type="entry name" value="Epimerase_deHydtase"/>
</dbReference>
<proteinExistence type="predicted"/>
<name>A0A4Y7QEK7_9AGAM</name>
<dbReference type="GO" id="GO:0005737">
    <property type="term" value="C:cytoplasm"/>
    <property type="evidence" value="ECO:0007669"/>
    <property type="project" value="TreeGrafter"/>
</dbReference>
<reference evidence="3 4" key="1">
    <citation type="submission" date="2018-06" db="EMBL/GenBank/DDBJ databases">
        <title>A transcriptomic atlas of mushroom development highlights an independent origin of complex multicellularity.</title>
        <authorList>
            <consortium name="DOE Joint Genome Institute"/>
            <person name="Krizsan K."/>
            <person name="Almasi E."/>
            <person name="Merenyi Z."/>
            <person name="Sahu N."/>
            <person name="Viragh M."/>
            <person name="Koszo T."/>
            <person name="Mondo S."/>
            <person name="Kiss B."/>
            <person name="Balint B."/>
            <person name="Kues U."/>
            <person name="Barry K."/>
            <person name="Hegedus J.C."/>
            <person name="Henrissat B."/>
            <person name="Johnson J."/>
            <person name="Lipzen A."/>
            <person name="Ohm R."/>
            <person name="Nagy I."/>
            <person name="Pangilinan J."/>
            <person name="Yan J."/>
            <person name="Xiong Y."/>
            <person name="Grigoriev I.V."/>
            <person name="Hibbett D.S."/>
            <person name="Nagy L.G."/>
        </authorList>
    </citation>
    <scope>NUCLEOTIDE SEQUENCE [LARGE SCALE GENOMIC DNA]</scope>
    <source>
        <strain evidence="3 4">SZMC22713</strain>
    </source>
</reference>
<keyword evidence="4" id="KW-1185">Reference proteome</keyword>
<dbReference type="VEuPathDB" id="FungiDB:BD410DRAFT_765225"/>
<dbReference type="GO" id="GO:0004029">
    <property type="term" value="F:aldehyde dehydrogenase (NAD+) activity"/>
    <property type="evidence" value="ECO:0007669"/>
    <property type="project" value="TreeGrafter"/>
</dbReference>
<dbReference type="Proteomes" id="UP000294933">
    <property type="component" value="Unassembled WGS sequence"/>
</dbReference>
<evidence type="ECO:0000256" key="1">
    <source>
        <dbReference type="SAM" id="SignalP"/>
    </source>
</evidence>
<dbReference type="SUPFAM" id="SSF51735">
    <property type="entry name" value="NAD(P)-binding Rossmann-fold domains"/>
    <property type="match status" value="1"/>
</dbReference>
<dbReference type="STRING" id="50990.A0A4Y7QEK7"/>
<dbReference type="InterPro" id="IPR051783">
    <property type="entry name" value="NAD(P)-dependent_oxidoreduct"/>
</dbReference>
<dbReference type="InterPro" id="IPR036291">
    <property type="entry name" value="NAD(P)-bd_dom_sf"/>
</dbReference>
<evidence type="ECO:0000259" key="2">
    <source>
        <dbReference type="Pfam" id="PF01370"/>
    </source>
</evidence>
<dbReference type="PANTHER" id="PTHR48079">
    <property type="entry name" value="PROTEIN YEEZ"/>
    <property type="match status" value="1"/>
</dbReference>
<dbReference type="EMBL" id="ML170163">
    <property type="protein sequence ID" value="TDL25628.1"/>
    <property type="molecule type" value="Genomic_DNA"/>
</dbReference>